<dbReference type="InterPro" id="IPR020904">
    <property type="entry name" value="Sc_DH/Rdtase_CS"/>
</dbReference>
<evidence type="ECO:0000313" key="5">
    <source>
        <dbReference type="EMBL" id="MBC2596409.1"/>
    </source>
</evidence>
<dbReference type="PROSITE" id="PS00061">
    <property type="entry name" value="ADH_SHORT"/>
    <property type="match status" value="1"/>
</dbReference>
<evidence type="ECO:0000313" key="6">
    <source>
        <dbReference type="Proteomes" id="UP000546464"/>
    </source>
</evidence>
<accession>A0A842HJ51</accession>
<sequence>MENPLIVITGGGRGIGAAIALAFAQKGNCRLALTARSTDQLSATAKACQALGVEARAYTCDVSDADAVTALAEAVRNTQGEPDGIVNNAGFFLAKPFLDLNTEEFDTVIAANLRSAFLVSRAFAPGMAERKRGTIINIASSASRKIFPGMAAYSAAKYGLLGMTRVMRQELTPHGVRVICILPGPTHTNAWDMSGLDEATKHERLMPAADVAQAVVNAWELPAKTVVDEIWLQPLGGDL</sequence>
<protein>
    <submittedName>
        <fullName evidence="5">SDR family oxidoreductase</fullName>
    </submittedName>
</protein>
<dbReference type="SUPFAM" id="SSF51735">
    <property type="entry name" value="NAD(P)-binding Rossmann-fold domains"/>
    <property type="match status" value="1"/>
</dbReference>
<dbReference type="CDD" id="cd05233">
    <property type="entry name" value="SDR_c"/>
    <property type="match status" value="1"/>
</dbReference>
<dbReference type="InterPro" id="IPR036291">
    <property type="entry name" value="NAD(P)-bd_dom_sf"/>
</dbReference>
<reference evidence="5 6" key="1">
    <citation type="submission" date="2020-07" db="EMBL/GenBank/DDBJ databases">
        <authorList>
            <person name="Feng X."/>
        </authorList>
    </citation>
    <scope>NUCLEOTIDE SEQUENCE [LARGE SCALE GENOMIC DNA]</scope>
    <source>
        <strain evidence="5 6">JCM31066</strain>
    </source>
</reference>
<dbReference type="InterPro" id="IPR002347">
    <property type="entry name" value="SDR_fam"/>
</dbReference>
<dbReference type="FunFam" id="3.40.50.720:FF:000084">
    <property type="entry name" value="Short-chain dehydrogenase reductase"/>
    <property type="match status" value="1"/>
</dbReference>
<dbReference type="EMBL" id="JACHVB010000064">
    <property type="protein sequence ID" value="MBC2596409.1"/>
    <property type="molecule type" value="Genomic_DNA"/>
</dbReference>
<gene>
    <name evidence="5" type="ORF">H5P28_19240</name>
</gene>
<dbReference type="GO" id="GO:0016491">
    <property type="term" value="F:oxidoreductase activity"/>
    <property type="evidence" value="ECO:0007669"/>
    <property type="project" value="UniProtKB-KW"/>
</dbReference>
<evidence type="ECO:0000256" key="2">
    <source>
        <dbReference type="ARBA" id="ARBA00023002"/>
    </source>
</evidence>
<feature type="domain" description="Ketoreductase" evidence="4">
    <location>
        <begin position="4"/>
        <end position="188"/>
    </location>
</feature>
<dbReference type="Proteomes" id="UP000546464">
    <property type="component" value="Unassembled WGS sequence"/>
</dbReference>
<organism evidence="5 6">
    <name type="scientific">Ruficoccus amylovorans</name>
    <dbReference type="NCBI Taxonomy" id="1804625"/>
    <lineage>
        <taxon>Bacteria</taxon>
        <taxon>Pseudomonadati</taxon>
        <taxon>Verrucomicrobiota</taxon>
        <taxon>Opitutia</taxon>
        <taxon>Puniceicoccales</taxon>
        <taxon>Cerasicoccaceae</taxon>
        <taxon>Ruficoccus</taxon>
    </lineage>
</organism>
<comment type="caution">
    <text evidence="5">The sequence shown here is derived from an EMBL/GenBank/DDBJ whole genome shotgun (WGS) entry which is preliminary data.</text>
</comment>
<dbReference type="SMART" id="SM00822">
    <property type="entry name" value="PKS_KR"/>
    <property type="match status" value="1"/>
</dbReference>
<keyword evidence="6" id="KW-1185">Reference proteome</keyword>
<dbReference type="RefSeq" id="WP_185677316.1">
    <property type="nucleotide sequence ID" value="NZ_JACHVB010000064.1"/>
</dbReference>
<name>A0A842HJ51_9BACT</name>
<dbReference type="PRINTS" id="PR00081">
    <property type="entry name" value="GDHRDH"/>
</dbReference>
<dbReference type="Gene3D" id="3.40.50.720">
    <property type="entry name" value="NAD(P)-binding Rossmann-like Domain"/>
    <property type="match status" value="1"/>
</dbReference>
<dbReference type="AlphaFoldDB" id="A0A842HJ51"/>
<evidence type="ECO:0000256" key="3">
    <source>
        <dbReference type="RuleBase" id="RU000363"/>
    </source>
</evidence>
<dbReference type="InterPro" id="IPR057326">
    <property type="entry name" value="KR_dom"/>
</dbReference>
<keyword evidence="2" id="KW-0560">Oxidoreductase</keyword>
<dbReference type="PANTHER" id="PTHR43669">
    <property type="entry name" value="5-KETO-D-GLUCONATE 5-REDUCTASE"/>
    <property type="match status" value="1"/>
</dbReference>
<evidence type="ECO:0000259" key="4">
    <source>
        <dbReference type="SMART" id="SM00822"/>
    </source>
</evidence>
<dbReference type="PANTHER" id="PTHR43669:SF3">
    <property type="entry name" value="ALCOHOL DEHYDROGENASE, PUTATIVE (AFU_ORTHOLOGUE AFUA_3G03445)-RELATED"/>
    <property type="match status" value="1"/>
</dbReference>
<dbReference type="PRINTS" id="PR00080">
    <property type="entry name" value="SDRFAMILY"/>
</dbReference>
<evidence type="ECO:0000256" key="1">
    <source>
        <dbReference type="ARBA" id="ARBA00006484"/>
    </source>
</evidence>
<dbReference type="Pfam" id="PF00106">
    <property type="entry name" value="adh_short"/>
    <property type="match status" value="1"/>
</dbReference>
<comment type="similarity">
    <text evidence="1 3">Belongs to the short-chain dehydrogenases/reductases (SDR) family.</text>
</comment>
<proteinExistence type="inferred from homology"/>